<reference evidence="2" key="1">
    <citation type="submission" date="2022-11" db="UniProtKB">
        <authorList>
            <consortium name="WormBaseParasite"/>
        </authorList>
    </citation>
    <scope>IDENTIFICATION</scope>
</reference>
<evidence type="ECO:0000313" key="2">
    <source>
        <dbReference type="WBParaSite" id="ES5_v2.g6401.t1"/>
    </source>
</evidence>
<sequence length="170" mass="19045">MSKPETGGDNRIKTKTGETFIAATQRPDGTWRKPRRVKEGYVPPEEQPKYKCPAAVEVEKETTVSSGPKYPVGWSPLELKQMAENAQKKKTDQVRLPAAATMASNAPITPQDHINKKLLNLRKKLNDIDKLQAKSESGGTKLELNQQQKIDRKPEIEAEIDKLTKELEAL</sequence>
<accession>A0AC34GPT9</accession>
<dbReference type="WBParaSite" id="ES5_v2.g6401.t1">
    <property type="protein sequence ID" value="ES5_v2.g6401.t1"/>
    <property type="gene ID" value="ES5_v2.g6401"/>
</dbReference>
<name>A0AC34GPT9_9BILA</name>
<organism evidence="1 2">
    <name type="scientific">Panagrolaimus sp. ES5</name>
    <dbReference type="NCBI Taxonomy" id="591445"/>
    <lineage>
        <taxon>Eukaryota</taxon>
        <taxon>Metazoa</taxon>
        <taxon>Ecdysozoa</taxon>
        <taxon>Nematoda</taxon>
        <taxon>Chromadorea</taxon>
        <taxon>Rhabditida</taxon>
        <taxon>Tylenchina</taxon>
        <taxon>Panagrolaimomorpha</taxon>
        <taxon>Panagrolaimoidea</taxon>
        <taxon>Panagrolaimidae</taxon>
        <taxon>Panagrolaimus</taxon>
    </lineage>
</organism>
<protein>
    <submittedName>
        <fullName evidence="2">Partner of Y14 and mago</fullName>
    </submittedName>
</protein>
<evidence type="ECO:0000313" key="1">
    <source>
        <dbReference type="Proteomes" id="UP000887579"/>
    </source>
</evidence>
<proteinExistence type="predicted"/>
<dbReference type="Proteomes" id="UP000887579">
    <property type="component" value="Unplaced"/>
</dbReference>